<comment type="catalytic activity">
    <reaction evidence="1">
        <text>a 4-O-methyl-thymidine in DNA + L-cysteinyl-[protein] = a thymidine in DNA + S-methyl-L-cysteinyl-[protein]</text>
        <dbReference type="Rhea" id="RHEA:53428"/>
        <dbReference type="Rhea" id="RHEA-COMP:10131"/>
        <dbReference type="Rhea" id="RHEA-COMP:10132"/>
        <dbReference type="Rhea" id="RHEA-COMP:13555"/>
        <dbReference type="Rhea" id="RHEA-COMP:13556"/>
        <dbReference type="ChEBI" id="CHEBI:29950"/>
        <dbReference type="ChEBI" id="CHEBI:82612"/>
        <dbReference type="ChEBI" id="CHEBI:137386"/>
        <dbReference type="ChEBI" id="CHEBI:137387"/>
        <dbReference type="EC" id="2.1.1.63"/>
    </reaction>
</comment>
<dbReference type="PANTHER" id="PTHR10815:SF5">
    <property type="entry name" value="METHYLATED-DNA--PROTEIN-CYSTEINE METHYLTRANSFERASE"/>
    <property type="match status" value="1"/>
</dbReference>
<dbReference type="EC" id="2.1.1.63" evidence="3"/>
<dbReference type="GO" id="GO:0032259">
    <property type="term" value="P:methylation"/>
    <property type="evidence" value="ECO:0007669"/>
    <property type="project" value="UniProtKB-KW"/>
</dbReference>
<evidence type="ECO:0000313" key="10">
    <source>
        <dbReference type="EMBL" id="RZS32510.1"/>
    </source>
</evidence>
<evidence type="ECO:0000256" key="1">
    <source>
        <dbReference type="ARBA" id="ARBA00001286"/>
    </source>
</evidence>
<dbReference type="Proteomes" id="UP000294257">
    <property type="component" value="Unassembled WGS sequence"/>
</dbReference>
<dbReference type="GO" id="GO:0006281">
    <property type="term" value="P:DNA repair"/>
    <property type="evidence" value="ECO:0007669"/>
    <property type="project" value="UniProtKB-KW"/>
</dbReference>
<gene>
    <name evidence="10" type="ORF">EV193_112144</name>
</gene>
<evidence type="ECO:0000256" key="4">
    <source>
        <dbReference type="ARBA" id="ARBA00022603"/>
    </source>
</evidence>
<dbReference type="SUPFAM" id="SSF53155">
    <property type="entry name" value="Methylated DNA-protein cysteine methyltransferase domain"/>
    <property type="match status" value="1"/>
</dbReference>
<dbReference type="EMBL" id="SGWQ01000012">
    <property type="protein sequence ID" value="RZS32510.1"/>
    <property type="molecule type" value="Genomic_DNA"/>
</dbReference>
<dbReference type="CDD" id="cd06445">
    <property type="entry name" value="ATase"/>
    <property type="match status" value="1"/>
</dbReference>
<protein>
    <recommendedName>
        <fullName evidence="3">methylated-DNA--[protein]-cysteine S-methyltransferase</fullName>
        <ecNumber evidence="3">2.1.1.63</ecNumber>
    </recommendedName>
</protein>
<dbReference type="FunFam" id="1.10.10.10:FF:000214">
    <property type="entry name" value="Methylated-DNA--protein-cysteine methyltransferase"/>
    <property type="match status" value="1"/>
</dbReference>
<evidence type="ECO:0000256" key="5">
    <source>
        <dbReference type="ARBA" id="ARBA00022679"/>
    </source>
</evidence>
<dbReference type="RefSeq" id="WP_130347953.1">
    <property type="nucleotide sequence ID" value="NZ_SGWQ01000012.1"/>
</dbReference>
<dbReference type="SUPFAM" id="SSF46767">
    <property type="entry name" value="Methylated DNA-protein cysteine methyltransferase, C-terminal domain"/>
    <property type="match status" value="1"/>
</dbReference>
<sequence>MSAEGFSLFDTRIGTCAVAWGEHGIVGLGLPESTAGGTRARMRRRFPDAPEAEPPSSVTDAITAMVALLSGEAADLDGVALDMDGVPEFHRRVYEVTRAIPPGDTMTYGEIATQLGDPGSARAVGQALGANPFPIVIPCHRVLAAGGKAGGFSANGGTATKMRMLTIEGALPPTLF</sequence>
<proteinExistence type="inferred from homology"/>
<comment type="catalytic activity">
    <reaction evidence="8">
        <text>a 6-O-methyl-2'-deoxyguanosine in DNA + L-cysteinyl-[protein] = S-methyl-L-cysteinyl-[protein] + a 2'-deoxyguanosine in DNA</text>
        <dbReference type="Rhea" id="RHEA:24000"/>
        <dbReference type="Rhea" id="RHEA-COMP:10131"/>
        <dbReference type="Rhea" id="RHEA-COMP:10132"/>
        <dbReference type="Rhea" id="RHEA-COMP:11367"/>
        <dbReference type="Rhea" id="RHEA-COMP:11368"/>
        <dbReference type="ChEBI" id="CHEBI:29950"/>
        <dbReference type="ChEBI" id="CHEBI:82612"/>
        <dbReference type="ChEBI" id="CHEBI:85445"/>
        <dbReference type="ChEBI" id="CHEBI:85448"/>
        <dbReference type="EC" id="2.1.1.63"/>
    </reaction>
</comment>
<dbReference type="PROSITE" id="PS00374">
    <property type="entry name" value="MGMT"/>
    <property type="match status" value="1"/>
</dbReference>
<dbReference type="InterPro" id="IPR014048">
    <property type="entry name" value="MethylDNA_cys_MeTrfase_DNA-bd"/>
</dbReference>
<keyword evidence="7" id="KW-0234">DNA repair</keyword>
<evidence type="ECO:0000259" key="9">
    <source>
        <dbReference type="Pfam" id="PF01035"/>
    </source>
</evidence>
<dbReference type="PANTHER" id="PTHR10815">
    <property type="entry name" value="METHYLATED-DNA--PROTEIN-CYSTEINE METHYLTRANSFERASE"/>
    <property type="match status" value="1"/>
</dbReference>
<comment type="similarity">
    <text evidence="2">Belongs to the MGMT family.</text>
</comment>
<dbReference type="InterPro" id="IPR036388">
    <property type="entry name" value="WH-like_DNA-bd_sf"/>
</dbReference>
<accession>A0A4Q7KEX7</accession>
<keyword evidence="5 10" id="KW-0808">Transferase</keyword>
<dbReference type="Pfam" id="PF01035">
    <property type="entry name" value="DNA_binding_1"/>
    <property type="match status" value="1"/>
</dbReference>
<dbReference type="NCBIfam" id="TIGR00589">
    <property type="entry name" value="ogt"/>
    <property type="match status" value="1"/>
</dbReference>
<dbReference type="Gene3D" id="1.10.10.10">
    <property type="entry name" value="Winged helix-like DNA-binding domain superfamily/Winged helix DNA-binding domain"/>
    <property type="match status" value="1"/>
</dbReference>
<dbReference type="AlphaFoldDB" id="A0A4Q7KEX7"/>
<dbReference type="InterPro" id="IPR036631">
    <property type="entry name" value="MGMT_N_sf"/>
</dbReference>
<evidence type="ECO:0000256" key="8">
    <source>
        <dbReference type="ARBA" id="ARBA00049348"/>
    </source>
</evidence>
<dbReference type="Gene3D" id="3.30.160.70">
    <property type="entry name" value="Methylated DNA-protein cysteine methyltransferase domain"/>
    <property type="match status" value="1"/>
</dbReference>
<keyword evidence="11" id="KW-1185">Reference proteome</keyword>
<organism evidence="10 11">
    <name type="scientific">Herbihabitans rhizosphaerae</name>
    <dbReference type="NCBI Taxonomy" id="1872711"/>
    <lineage>
        <taxon>Bacteria</taxon>
        <taxon>Bacillati</taxon>
        <taxon>Actinomycetota</taxon>
        <taxon>Actinomycetes</taxon>
        <taxon>Pseudonocardiales</taxon>
        <taxon>Pseudonocardiaceae</taxon>
        <taxon>Herbihabitans</taxon>
    </lineage>
</organism>
<dbReference type="GO" id="GO:0003908">
    <property type="term" value="F:methylated-DNA-[protein]-cysteine S-methyltransferase activity"/>
    <property type="evidence" value="ECO:0007669"/>
    <property type="project" value="UniProtKB-EC"/>
</dbReference>
<evidence type="ECO:0000256" key="2">
    <source>
        <dbReference type="ARBA" id="ARBA00008711"/>
    </source>
</evidence>
<name>A0A4Q7KEX7_9PSEU</name>
<evidence type="ECO:0000256" key="6">
    <source>
        <dbReference type="ARBA" id="ARBA00022763"/>
    </source>
</evidence>
<evidence type="ECO:0000256" key="7">
    <source>
        <dbReference type="ARBA" id="ARBA00023204"/>
    </source>
</evidence>
<dbReference type="OrthoDB" id="9802228at2"/>
<evidence type="ECO:0000256" key="3">
    <source>
        <dbReference type="ARBA" id="ARBA00011918"/>
    </source>
</evidence>
<keyword evidence="6" id="KW-0227">DNA damage</keyword>
<dbReference type="InterPro" id="IPR036217">
    <property type="entry name" value="MethylDNA_cys_MeTrfase_DNAb"/>
</dbReference>
<dbReference type="InterPro" id="IPR001497">
    <property type="entry name" value="MethylDNA_cys_MeTrfase_AS"/>
</dbReference>
<feature type="domain" description="Methylated-DNA-[protein]-cysteine S-methyltransferase DNA binding" evidence="9">
    <location>
        <begin position="88"/>
        <end position="169"/>
    </location>
</feature>
<evidence type="ECO:0000313" key="11">
    <source>
        <dbReference type="Proteomes" id="UP000294257"/>
    </source>
</evidence>
<keyword evidence="4 10" id="KW-0489">Methyltransferase</keyword>
<comment type="caution">
    <text evidence="10">The sequence shown here is derived from an EMBL/GenBank/DDBJ whole genome shotgun (WGS) entry which is preliminary data.</text>
</comment>
<reference evidence="10 11" key="1">
    <citation type="submission" date="2019-02" db="EMBL/GenBank/DDBJ databases">
        <title>Genomic Encyclopedia of Type Strains, Phase IV (KMG-IV): sequencing the most valuable type-strain genomes for metagenomic binning, comparative biology and taxonomic classification.</title>
        <authorList>
            <person name="Goeker M."/>
        </authorList>
    </citation>
    <scope>NUCLEOTIDE SEQUENCE [LARGE SCALE GENOMIC DNA]</scope>
    <source>
        <strain evidence="10 11">DSM 101727</strain>
    </source>
</reference>